<name>A0A9E7E9W8_9LILI</name>
<evidence type="ECO:0000313" key="2">
    <source>
        <dbReference type="Proteomes" id="UP001055439"/>
    </source>
</evidence>
<gene>
    <name evidence="1" type="ORF">MUK42_35111</name>
</gene>
<proteinExistence type="predicted"/>
<reference evidence="1" key="1">
    <citation type="submission" date="2022-05" db="EMBL/GenBank/DDBJ databases">
        <title>The Musa troglodytarum L. genome provides insights into the mechanism of non-climacteric behaviour and enrichment of carotenoids.</title>
        <authorList>
            <person name="Wang J."/>
        </authorList>
    </citation>
    <scope>NUCLEOTIDE SEQUENCE</scope>
    <source>
        <tissue evidence="1">Leaf</tissue>
    </source>
</reference>
<accession>A0A9E7E9W8</accession>
<keyword evidence="2" id="KW-1185">Reference proteome</keyword>
<dbReference type="Proteomes" id="UP001055439">
    <property type="component" value="Chromosome 1"/>
</dbReference>
<dbReference type="EMBL" id="CP097502">
    <property type="protein sequence ID" value="URD72687.1"/>
    <property type="molecule type" value="Genomic_DNA"/>
</dbReference>
<protein>
    <submittedName>
        <fullName evidence="1">Uncharacterized protein</fullName>
    </submittedName>
</protein>
<dbReference type="AlphaFoldDB" id="A0A9E7E9W8"/>
<evidence type="ECO:0000313" key="1">
    <source>
        <dbReference type="EMBL" id="URD72687.1"/>
    </source>
</evidence>
<organism evidence="1 2">
    <name type="scientific">Musa troglodytarum</name>
    <name type="common">fe'i banana</name>
    <dbReference type="NCBI Taxonomy" id="320322"/>
    <lineage>
        <taxon>Eukaryota</taxon>
        <taxon>Viridiplantae</taxon>
        <taxon>Streptophyta</taxon>
        <taxon>Embryophyta</taxon>
        <taxon>Tracheophyta</taxon>
        <taxon>Spermatophyta</taxon>
        <taxon>Magnoliopsida</taxon>
        <taxon>Liliopsida</taxon>
        <taxon>Zingiberales</taxon>
        <taxon>Musaceae</taxon>
        <taxon>Musa</taxon>
    </lineage>
</organism>
<sequence length="49" mass="5721">MHQKRQPTSKDHVIFLGTGEINFQLSQTLSCVFFISEKVYRNRVFSSKS</sequence>